<keyword evidence="5 12" id="KW-0378">Hydrolase</keyword>
<keyword evidence="6 12" id="KW-0862">Zinc</keyword>
<dbReference type="Proteomes" id="UP000025227">
    <property type="component" value="Unplaced"/>
</dbReference>
<dbReference type="WBParaSite" id="HCON_00184280-00001">
    <property type="protein sequence ID" value="HCON_00184280-00001"/>
    <property type="gene ID" value="HCON_00184280"/>
</dbReference>
<reference evidence="18" key="1">
    <citation type="submission" date="2020-12" db="UniProtKB">
        <authorList>
            <consortium name="WormBaseParasite"/>
        </authorList>
    </citation>
    <scope>IDENTIFICATION</scope>
    <source>
        <strain evidence="18">MHco3</strain>
    </source>
</reference>
<dbReference type="FunFam" id="3.40.390.10:FF:000015">
    <property type="entry name" value="Meprin A subunit"/>
    <property type="match status" value="1"/>
</dbReference>
<evidence type="ECO:0000256" key="2">
    <source>
        <dbReference type="ARBA" id="ARBA00022670"/>
    </source>
</evidence>
<dbReference type="InterPro" id="IPR001506">
    <property type="entry name" value="Peptidase_M12A"/>
</dbReference>
<dbReference type="PANTHER" id="PTHR10127:SF890">
    <property type="entry name" value="ZINC METALLOPROTEINASE NAS-13"/>
    <property type="match status" value="1"/>
</dbReference>
<dbReference type="SMART" id="SM00254">
    <property type="entry name" value="ShKT"/>
    <property type="match status" value="2"/>
</dbReference>
<dbReference type="SUPFAM" id="SSF55486">
    <property type="entry name" value="Metalloproteases ('zincins'), catalytic domain"/>
    <property type="match status" value="1"/>
</dbReference>
<dbReference type="SMART" id="SM00235">
    <property type="entry name" value="ZnMc"/>
    <property type="match status" value="1"/>
</dbReference>
<feature type="binding site" evidence="12">
    <location>
        <position position="182"/>
    </location>
    <ligand>
        <name>Zn(2+)</name>
        <dbReference type="ChEBI" id="CHEBI:29105"/>
        <note>catalytic</note>
    </ligand>
</feature>
<dbReference type="AlphaFoldDB" id="A0A7I4Z566"/>
<feature type="binding site" evidence="12">
    <location>
        <position position="192"/>
    </location>
    <ligand>
        <name>Zn(2+)</name>
        <dbReference type="ChEBI" id="CHEBI:29105"/>
        <note>catalytic</note>
    </ligand>
</feature>
<feature type="binding site" evidence="12">
    <location>
        <position position="186"/>
    </location>
    <ligand>
        <name>Zn(2+)</name>
        <dbReference type="ChEBI" id="CHEBI:29105"/>
        <note>catalytic</note>
    </ligand>
</feature>
<dbReference type="Pfam" id="PF01400">
    <property type="entry name" value="Astacin"/>
    <property type="match status" value="1"/>
</dbReference>
<feature type="domain" description="ShKT" evidence="15">
    <location>
        <begin position="393"/>
        <end position="429"/>
    </location>
</feature>
<dbReference type="GO" id="GO:0004222">
    <property type="term" value="F:metalloendopeptidase activity"/>
    <property type="evidence" value="ECO:0007669"/>
    <property type="project" value="UniProtKB-UniRule"/>
</dbReference>
<evidence type="ECO:0000256" key="3">
    <source>
        <dbReference type="ARBA" id="ARBA00022723"/>
    </source>
</evidence>
<accession>A0A7I4Z566</accession>
<protein>
    <recommendedName>
        <fullName evidence="13">Metalloendopeptidase</fullName>
        <ecNumber evidence="13">3.4.24.-</ecNumber>
    </recommendedName>
</protein>
<dbReference type="Gene3D" id="3.40.390.10">
    <property type="entry name" value="Collagenase (Catalytic Domain)"/>
    <property type="match status" value="1"/>
</dbReference>
<evidence type="ECO:0000313" key="17">
    <source>
        <dbReference type="Proteomes" id="UP000025227"/>
    </source>
</evidence>
<dbReference type="GO" id="GO:0008270">
    <property type="term" value="F:zinc ion binding"/>
    <property type="evidence" value="ECO:0007669"/>
    <property type="project" value="UniProtKB-UniRule"/>
</dbReference>
<evidence type="ECO:0000256" key="6">
    <source>
        <dbReference type="ARBA" id="ARBA00022833"/>
    </source>
</evidence>
<dbReference type="InterPro" id="IPR034035">
    <property type="entry name" value="Astacin-like_dom"/>
</dbReference>
<dbReference type="PANTHER" id="PTHR10127">
    <property type="entry name" value="DISCOIDIN, CUB, EGF, LAMININ , AND ZINC METALLOPROTEASE DOMAIN CONTAINING"/>
    <property type="match status" value="1"/>
</dbReference>
<feature type="domain" description="ShKT" evidence="15">
    <location>
        <begin position="343"/>
        <end position="379"/>
    </location>
</feature>
<dbReference type="InterPro" id="IPR003582">
    <property type="entry name" value="ShKT_dom"/>
</dbReference>
<evidence type="ECO:0000256" key="7">
    <source>
        <dbReference type="ARBA" id="ARBA00023049"/>
    </source>
</evidence>
<evidence type="ECO:0000256" key="5">
    <source>
        <dbReference type="ARBA" id="ARBA00022801"/>
    </source>
</evidence>
<evidence type="ECO:0000256" key="8">
    <source>
        <dbReference type="ARBA" id="ARBA00023145"/>
    </source>
</evidence>
<keyword evidence="4" id="KW-0732">Signal</keyword>
<sequence length="429" mass="48571">MLFVLLCLISIVRTQNLYFDKTVPDEETWLNPLDMYRARLLNSQEGRLINDSAMYNGNRFEGDIINEPHNTRKGSLYGESFSVTFNGIQRNAVRQTYLKWADGRIPYTISSQYSSYSRSKIAEAIEEYRKKTCIDFSPKSAADQDYIHIVPDDGCYSLVGRIGGKQPVSLGDGCIQKGIIIHELMHAVGFFHEQSRADRDDHVIINWNNVESGLQDQFDKYSLNMVNHLDTNYDYGSVMHYAPTAFSKNGKPTIEPRKKGVEIGQRHGFSELDLYKINKLYNCPQSETTPSSLEKSMVGTKSGADSSTTTTTTEPSDTDNDLLTTDSTVSPESELLLILTKTCSDRRTDCEFLSRAGHCQSKFSENFMRKYCAKSCDTCDKSLSSATPTPSNCEDSRLWCERWASSGMCAQQMFKEYMRTKCPKSCHHC</sequence>
<organism evidence="17 18">
    <name type="scientific">Haemonchus contortus</name>
    <name type="common">Barber pole worm</name>
    <dbReference type="NCBI Taxonomy" id="6289"/>
    <lineage>
        <taxon>Eukaryota</taxon>
        <taxon>Metazoa</taxon>
        <taxon>Ecdysozoa</taxon>
        <taxon>Nematoda</taxon>
        <taxon>Chromadorea</taxon>
        <taxon>Rhabditida</taxon>
        <taxon>Rhabditina</taxon>
        <taxon>Rhabditomorpha</taxon>
        <taxon>Strongyloidea</taxon>
        <taxon>Trichostrongylidae</taxon>
        <taxon>Haemonchus</taxon>
    </lineage>
</organism>
<dbReference type="OrthoDB" id="291007at2759"/>
<dbReference type="EC" id="3.4.24.-" evidence="13"/>
<feature type="compositionally biased region" description="Low complexity" evidence="14">
    <location>
        <begin position="300"/>
        <end position="326"/>
    </location>
</feature>
<keyword evidence="17" id="KW-1185">Reference proteome</keyword>
<keyword evidence="10" id="KW-0325">Glycoprotein</keyword>
<keyword evidence="3 12" id="KW-0479">Metal-binding</keyword>
<evidence type="ECO:0000256" key="13">
    <source>
        <dbReference type="RuleBase" id="RU361183"/>
    </source>
</evidence>
<dbReference type="PRINTS" id="PR00480">
    <property type="entry name" value="ASTACIN"/>
</dbReference>
<evidence type="ECO:0000256" key="11">
    <source>
        <dbReference type="PROSITE-ProRule" id="PRU01005"/>
    </source>
</evidence>
<dbReference type="InterPro" id="IPR024079">
    <property type="entry name" value="MetalloPept_cat_dom_sf"/>
</dbReference>
<dbReference type="CDD" id="cd04280">
    <property type="entry name" value="ZnMc_astacin_like"/>
    <property type="match status" value="1"/>
</dbReference>
<keyword evidence="2 12" id="KW-0645">Protease</keyword>
<dbReference type="Pfam" id="PF01549">
    <property type="entry name" value="ShK"/>
    <property type="match status" value="2"/>
</dbReference>
<evidence type="ECO:0000256" key="9">
    <source>
        <dbReference type="ARBA" id="ARBA00023157"/>
    </source>
</evidence>
<dbReference type="PROSITE" id="PS51670">
    <property type="entry name" value="SHKT"/>
    <property type="match status" value="2"/>
</dbReference>
<feature type="region of interest" description="Disordered" evidence="14">
    <location>
        <begin position="287"/>
        <end position="326"/>
    </location>
</feature>
<evidence type="ECO:0000256" key="10">
    <source>
        <dbReference type="ARBA" id="ARBA00023180"/>
    </source>
</evidence>
<comment type="cofactor">
    <cofactor evidence="12 13">
        <name>Zn(2+)</name>
        <dbReference type="ChEBI" id="CHEBI:29105"/>
    </cofactor>
    <text evidence="12 13">Binds 1 zinc ion per subunit.</text>
</comment>
<keyword evidence="8" id="KW-0865">Zymogen</keyword>
<evidence type="ECO:0000259" key="16">
    <source>
        <dbReference type="PROSITE" id="PS51864"/>
    </source>
</evidence>
<dbReference type="Gene3D" id="1.10.10.1940">
    <property type="match status" value="2"/>
</dbReference>
<feature type="active site" evidence="12">
    <location>
        <position position="183"/>
    </location>
</feature>
<evidence type="ECO:0000256" key="14">
    <source>
        <dbReference type="SAM" id="MobiDB-lite"/>
    </source>
</evidence>
<dbReference type="OMA" id="VNDSAMY"/>
<name>A0A7I4Z566_HAECO</name>
<comment type="caution">
    <text evidence="11">Lacks conserved residue(s) required for the propagation of feature annotation.</text>
</comment>
<feature type="domain" description="Peptidase M12A" evidence="16">
    <location>
        <begin position="91"/>
        <end position="284"/>
    </location>
</feature>
<evidence type="ECO:0000256" key="1">
    <source>
        <dbReference type="ARBA" id="ARBA00002657"/>
    </source>
</evidence>
<dbReference type="PROSITE" id="PS51864">
    <property type="entry name" value="ASTACIN"/>
    <property type="match status" value="1"/>
</dbReference>
<evidence type="ECO:0000313" key="18">
    <source>
        <dbReference type="WBParaSite" id="HCON_00184280-00001"/>
    </source>
</evidence>
<keyword evidence="7 12" id="KW-0482">Metalloprotease</keyword>
<evidence type="ECO:0000256" key="12">
    <source>
        <dbReference type="PROSITE-ProRule" id="PRU01211"/>
    </source>
</evidence>
<evidence type="ECO:0000259" key="15">
    <source>
        <dbReference type="PROSITE" id="PS51670"/>
    </source>
</evidence>
<comment type="function">
    <text evidence="1">Metalloprotease.</text>
</comment>
<proteinExistence type="predicted"/>
<dbReference type="GO" id="GO:0006508">
    <property type="term" value="P:proteolysis"/>
    <property type="evidence" value="ECO:0007669"/>
    <property type="project" value="UniProtKB-KW"/>
</dbReference>
<keyword evidence="9" id="KW-1015">Disulfide bond</keyword>
<evidence type="ECO:0000256" key="4">
    <source>
        <dbReference type="ARBA" id="ARBA00022729"/>
    </source>
</evidence>
<dbReference type="InterPro" id="IPR006026">
    <property type="entry name" value="Peptidase_Metallo"/>
</dbReference>